<accession>A0A9P5MP28</accession>
<reference evidence="1" key="1">
    <citation type="submission" date="2019-10" db="EMBL/GenBank/DDBJ databases">
        <authorList>
            <consortium name="DOE Joint Genome Institute"/>
            <person name="Kuo A."/>
            <person name="Miyauchi S."/>
            <person name="Kiss E."/>
            <person name="Drula E."/>
            <person name="Kohler A."/>
            <person name="Sanchez-Garcia M."/>
            <person name="Andreopoulos B."/>
            <person name="Barry K.W."/>
            <person name="Bonito G."/>
            <person name="Buee M."/>
            <person name="Carver A."/>
            <person name="Chen C."/>
            <person name="Cichocki N."/>
            <person name="Clum A."/>
            <person name="Culley D."/>
            <person name="Crous P.W."/>
            <person name="Fauchery L."/>
            <person name="Girlanda M."/>
            <person name="Hayes R."/>
            <person name="Keri Z."/>
            <person name="LaButti K."/>
            <person name="Lipzen A."/>
            <person name="Lombard V."/>
            <person name="Magnuson J."/>
            <person name="Maillard F."/>
            <person name="Morin E."/>
            <person name="Murat C."/>
            <person name="Nolan M."/>
            <person name="Ohm R."/>
            <person name="Pangilinan J."/>
            <person name="Pereira M."/>
            <person name="Perotto S."/>
            <person name="Peter M."/>
            <person name="Riley R."/>
            <person name="Sitrit Y."/>
            <person name="Stielow B."/>
            <person name="Szollosi G."/>
            <person name="Zifcakova L."/>
            <person name="Stursova M."/>
            <person name="Spatafora J.W."/>
            <person name="Tedersoo L."/>
            <person name="Vaario L.-M."/>
            <person name="Yamada A."/>
            <person name="Yan M."/>
            <person name="Wang P."/>
            <person name="Xu J."/>
            <person name="Bruns T."/>
            <person name="Baldrian P."/>
            <person name="Vilgalys R."/>
            <person name="Henrissat B."/>
            <person name="Grigoriev I.V."/>
            <person name="Hibbett D."/>
            <person name="Nagy L.G."/>
            <person name="Martin F.M."/>
        </authorList>
    </citation>
    <scope>NUCLEOTIDE SEQUENCE</scope>
    <source>
        <strain evidence="1">Prilba</strain>
    </source>
</reference>
<evidence type="ECO:0000313" key="1">
    <source>
        <dbReference type="EMBL" id="KAF8469421.1"/>
    </source>
</evidence>
<keyword evidence="2" id="KW-1185">Reference proteome</keyword>
<comment type="caution">
    <text evidence="1">The sequence shown here is derived from an EMBL/GenBank/DDBJ whole genome shotgun (WGS) entry which is preliminary data.</text>
</comment>
<evidence type="ECO:0000313" key="2">
    <source>
        <dbReference type="Proteomes" id="UP000759537"/>
    </source>
</evidence>
<dbReference type="OrthoDB" id="3186408at2759"/>
<dbReference type="EMBL" id="WHVB01000028">
    <property type="protein sequence ID" value="KAF8469421.1"/>
    <property type="molecule type" value="Genomic_DNA"/>
</dbReference>
<protein>
    <submittedName>
        <fullName evidence="1">Uncharacterized protein</fullName>
    </submittedName>
</protein>
<dbReference type="AlphaFoldDB" id="A0A9P5MP28"/>
<sequence length="178" mass="19551">MVAFASSAMARVWRRSNLMTRSKLVLTSIHPLFASAENFSNDRLPVPKLKQKSSMSEYPHPLYPFFGETSAPPLPIPQFASSPRNSPRSWGNYNRNYTPFPNTVANNLGSVGPQPLPQGNGYEANTPPYCQGGLSAILKKFLSHRIAHPDSEVVAFHTESGTNGKSRVTVTFETSGEI</sequence>
<reference evidence="1" key="2">
    <citation type="journal article" date="2020" name="Nat. Commun.">
        <title>Large-scale genome sequencing of mycorrhizal fungi provides insights into the early evolution of symbiotic traits.</title>
        <authorList>
            <person name="Miyauchi S."/>
            <person name="Kiss E."/>
            <person name="Kuo A."/>
            <person name="Drula E."/>
            <person name="Kohler A."/>
            <person name="Sanchez-Garcia M."/>
            <person name="Morin E."/>
            <person name="Andreopoulos B."/>
            <person name="Barry K.W."/>
            <person name="Bonito G."/>
            <person name="Buee M."/>
            <person name="Carver A."/>
            <person name="Chen C."/>
            <person name="Cichocki N."/>
            <person name="Clum A."/>
            <person name="Culley D."/>
            <person name="Crous P.W."/>
            <person name="Fauchery L."/>
            <person name="Girlanda M."/>
            <person name="Hayes R.D."/>
            <person name="Keri Z."/>
            <person name="LaButti K."/>
            <person name="Lipzen A."/>
            <person name="Lombard V."/>
            <person name="Magnuson J."/>
            <person name="Maillard F."/>
            <person name="Murat C."/>
            <person name="Nolan M."/>
            <person name="Ohm R.A."/>
            <person name="Pangilinan J."/>
            <person name="Pereira M.F."/>
            <person name="Perotto S."/>
            <person name="Peter M."/>
            <person name="Pfister S."/>
            <person name="Riley R."/>
            <person name="Sitrit Y."/>
            <person name="Stielow J.B."/>
            <person name="Szollosi G."/>
            <person name="Zifcakova L."/>
            <person name="Stursova M."/>
            <person name="Spatafora J.W."/>
            <person name="Tedersoo L."/>
            <person name="Vaario L.M."/>
            <person name="Yamada A."/>
            <person name="Yan M."/>
            <person name="Wang P."/>
            <person name="Xu J."/>
            <person name="Bruns T."/>
            <person name="Baldrian P."/>
            <person name="Vilgalys R."/>
            <person name="Dunand C."/>
            <person name="Henrissat B."/>
            <person name="Grigoriev I.V."/>
            <person name="Hibbett D."/>
            <person name="Nagy L.G."/>
            <person name="Martin F.M."/>
        </authorList>
    </citation>
    <scope>NUCLEOTIDE SEQUENCE</scope>
    <source>
        <strain evidence="1">Prilba</strain>
    </source>
</reference>
<dbReference type="Proteomes" id="UP000759537">
    <property type="component" value="Unassembled WGS sequence"/>
</dbReference>
<gene>
    <name evidence="1" type="ORF">DFH94DRAFT_773779</name>
</gene>
<organism evidence="1 2">
    <name type="scientific">Russula ochroleuca</name>
    <dbReference type="NCBI Taxonomy" id="152965"/>
    <lineage>
        <taxon>Eukaryota</taxon>
        <taxon>Fungi</taxon>
        <taxon>Dikarya</taxon>
        <taxon>Basidiomycota</taxon>
        <taxon>Agaricomycotina</taxon>
        <taxon>Agaricomycetes</taxon>
        <taxon>Russulales</taxon>
        <taxon>Russulaceae</taxon>
        <taxon>Russula</taxon>
    </lineage>
</organism>
<name>A0A9P5MP28_9AGAM</name>
<proteinExistence type="predicted"/>